<evidence type="ECO:0000259" key="2">
    <source>
        <dbReference type="Pfam" id="PF25547"/>
    </source>
</evidence>
<feature type="compositionally biased region" description="Low complexity" evidence="1">
    <location>
        <begin position="407"/>
        <end position="426"/>
    </location>
</feature>
<protein>
    <submittedName>
        <fullName evidence="3">PPE family protein</fullName>
    </submittedName>
</protein>
<feature type="region of interest" description="Disordered" evidence="1">
    <location>
        <begin position="331"/>
        <end position="447"/>
    </location>
</feature>
<feature type="compositionally biased region" description="Polar residues" evidence="1">
    <location>
        <begin position="377"/>
        <end position="406"/>
    </location>
</feature>
<keyword evidence="4" id="KW-1185">Reference proteome</keyword>
<feature type="compositionally biased region" description="Low complexity" evidence="1">
    <location>
        <begin position="360"/>
        <end position="371"/>
    </location>
</feature>
<reference evidence="3" key="1">
    <citation type="submission" date="2022-06" db="EMBL/GenBank/DDBJ databases">
        <title>Genomic Encyclopedia of Archaeal and Bacterial Type Strains, Phase II (KMG-II): from individual species to whole genera.</title>
        <authorList>
            <person name="Goeker M."/>
        </authorList>
    </citation>
    <scope>NUCLEOTIDE SEQUENCE</scope>
    <source>
        <strain evidence="3">DSM 43935</strain>
    </source>
</reference>
<name>A0AAE3KF36_9PSEU</name>
<feature type="compositionally biased region" description="Basic and acidic residues" evidence="1">
    <location>
        <begin position="610"/>
        <end position="620"/>
    </location>
</feature>
<dbReference type="AlphaFoldDB" id="A0AAE3KF36"/>
<dbReference type="Pfam" id="PF25547">
    <property type="entry name" value="WXG100_2"/>
    <property type="match status" value="1"/>
</dbReference>
<organism evidence="3 4">
    <name type="scientific">Goodfellowiella coeruleoviolacea</name>
    <dbReference type="NCBI Taxonomy" id="334858"/>
    <lineage>
        <taxon>Bacteria</taxon>
        <taxon>Bacillati</taxon>
        <taxon>Actinomycetota</taxon>
        <taxon>Actinomycetes</taxon>
        <taxon>Pseudonocardiales</taxon>
        <taxon>Pseudonocardiaceae</taxon>
        <taxon>Goodfellowiella</taxon>
    </lineage>
</organism>
<dbReference type="EMBL" id="JAMTCK010000002">
    <property type="protein sequence ID" value="MCP2164029.1"/>
    <property type="molecule type" value="Genomic_DNA"/>
</dbReference>
<dbReference type="RefSeq" id="WP_253767293.1">
    <property type="nucleotide sequence ID" value="NZ_JAMTCK010000002.1"/>
</dbReference>
<gene>
    <name evidence="3" type="ORF">LX83_000869</name>
</gene>
<dbReference type="Gene3D" id="1.20.1260.20">
    <property type="entry name" value="PPE superfamily"/>
    <property type="match status" value="1"/>
</dbReference>
<dbReference type="SUPFAM" id="SSF140459">
    <property type="entry name" value="PE/PPE dimer-like"/>
    <property type="match status" value="1"/>
</dbReference>
<feature type="domain" description="Outer membrane channel protein CpnT-like N-terminal" evidence="2">
    <location>
        <begin position="64"/>
        <end position="174"/>
    </location>
</feature>
<feature type="compositionally biased region" description="Gly residues" evidence="1">
    <location>
        <begin position="597"/>
        <end position="609"/>
    </location>
</feature>
<evidence type="ECO:0000313" key="3">
    <source>
        <dbReference type="EMBL" id="MCP2164029.1"/>
    </source>
</evidence>
<feature type="region of interest" description="Disordered" evidence="1">
    <location>
        <begin position="467"/>
        <end position="498"/>
    </location>
</feature>
<comment type="caution">
    <text evidence="3">The sequence shown here is derived from an EMBL/GenBank/DDBJ whole genome shotgun (WGS) entry which is preliminary data.</text>
</comment>
<sequence>MAQDEQASQLSPGAMFTVAAIAESQRLRQENGPAPDSDLVLTTTQNWASMSHRDLYNAVHMNNDPGQIGQLASEWTSIGTEMADATRVMSEKLAATESGWQGEAAEAARDAIRQLIDWNGSAGQTAEAMGRAVNDQGLIVAAARMTMPEPVEFDVNATLAMGFASGGLAGFAAAVQDVRAKSEQARSAHEQAVAVMSTMEFNSRAVDSGMPRFTPPPNPVADGAMGGGGGARMLRSDRTVAEPTLHSGVVSDETLARRPTVGGEGVDGSGQSLTTPMSPLSVQAGGGGQSGATPLVTPMTNVPGTVGGASWSGMDTGASGVGTPAAANMPSVGTGYSPGQVQGGGTASIPQFNPADYVPQTGGSTTTNQSGYAPSVYTPTAQTPSSYNPSTFNPGTYVPDTTHTSSYSPPATTTGGYTPTPYSTGGLTTGTGKNGAPSSSTYNPKTYTPGSVDPAAYNPAAFNPNSYVPGTSTGGPGGTSVPKMPPVPGSSTQYPMPGVGGAGGAAGVAGAGGVGGRGIGDFPSKSGLLTGGGIGGGGGGVGGSGFGGGAGAGAAGGAGQVPGGGSAAGAIAGGRAAAAAGFGPGGAAGAAASPGQTGMGAGMGAGAAGGRKEEDKERKSAGYIKGEPIYEEPERIVPAVIGETFKKKRNQAQ</sequence>
<accession>A0AAE3KF36</accession>
<feature type="region of interest" description="Disordered" evidence="1">
    <location>
        <begin position="585"/>
        <end position="626"/>
    </location>
</feature>
<proteinExistence type="predicted"/>
<evidence type="ECO:0000313" key="4">
    <source>
        <dbReference type="Proteomes" id="UP001206128"/>
    </source>
</evidence>
<dbReference type="Proteomes" id="UP001206128">
    <property type="component" value="Unassembled WGS sequence"/>
</dbReference>
<evidence type="ECO:0000256" key="1">
    <source>
        <dbReference type="SAM" id="MobiDB-lite"/>
    </source>
</evidence>
<feature type="compositionally biased region" description="Polar residues" evidence="1">
    <location>
        <begin position="436"/>
        <end position="447"/>
    </location>
</feature>
<dbReference type="InterPro" id="IPR057746">
    <property type="entry name" value="CpnT-like_N"/>
</dbReference>
<dbReference type="InterPro" id="IPR038332">
    <property type="entry name" value="PPE_sf"/>
</dbReference>